<gene>
    <name evidence="2" type="ORF">O3M35_009712</name>
</gene>
<dbReference type="EMBL" id="JAPXFL010000006">
    <property type="protein sequence ID" value="KAK9505723.1"/>
    <property type="molecule type" value="Genomic_DNA"/>
</dbReference>
<dbReference type="Proteomes" id="UP001461498">
    <property type="component" value="Unassembled WGS sequence"/>
</dbReference>
<evidence type="ECO:0000313" key="2">
    <source>
        <dbReference type="EMBL" id="KAK9505723.1"/>
    </source>
</evidence>
<reference evidence="2 3" key="1">
    <citation type="submission" date="2022-12" db="EMBL/GenBank/DDBJ databases">
        <title>Chromosome-level genome assembly of true bugs.</title>
        <authorList>
            <person name="Ma L."/>
            <person name="Li H."/>
        </authorList>
    </citation>
    <scope>NUCLEOTIDE SEQUENCE [LARGE SCALE GENOMIC DNA]</scope>
    <source>
        <strain evidence="2">Lab_2022b</strain>
    </source>
</reference>
<accession>A0AAW1D407</accession>
<proteinExistence type="predicted"/>
<keyword evidence="3" id="KW-1185">Reference proteome</keyword>
<evidence type="ECO:0000313" key="3">
    <source>
        <dbReference type="Proteomes" id="UP001461498"/>
    </source>
</evidence>
<dbReference type="AlphaFoldDB" id="A0AAW1D407"/>
<feature type="region of interest" description="Disordered" evidence="1">
    <location>
        <begin position="43"/>
        <end position="66"/>
    </location>
</feature>
<protein>
    <submittedName>
        <fullName evidence="2">Uncharacterized protein</fullName>
    </submittedName>
</protein>
<evidence type="ECO:0000256" key="1">
    <source>
        <dbReference type="SAM" id="MobiDB-lite"/>
    </source>
</evidence>
<organism evidence="2 3">
    <name type="scientific">Rhynocoris fuscipes</name>
    <dbReference type="NCBI Taxonomy" id="488301"/>
    <lineage>
        <taxon>Eukaryota</taxon>
        <taxon>Metazoa</taxon>
        <taxon>Ecdysozoa</taxon>
        <taxon>Arthropoda</taxon>
        <taxon>Hexapoda</taxon>
        <taxon>Insecta</taxon>
        <taxon>Pterygota</taxon>
        <taxon>Neoptera</taxon>
        <taxon>Paraneoptera</taxon>
        <taxon>Hemiptera</taxon>
        <taxon>Heteroptera</taxon>
        <taxon>Panheteroptera</taxon>
        <taxon>Cimicomorpha</taxon>
        <taxon>Reduviidae</taxon>
        <taxon>Harpactorinae</taxon>
        <taxon>Harpactorini</taxon>
        <taxon>Rhynocoris</taxon>
    </lineage>
</organism>
<comment type="caution">
    <text evidence="2">The sequence shown here is derived from an EMBL/GenBank/DDBJ whole genome shotgun (WGS) entry which is preliminary data.</text>
</comment>
<sequence>MDKDKKKKLLNRKERNQLKNAQVKVNPDSVKINAPPLTEDIFKVPPFIHNGQRKDHKHADNDDENLSDYENMLDYLDDCSDFEDAGLENTDEHDDELDGEQEDIISWSSSVSEDTSSYTLETMNNVLIANRMNNYSDHDDDDDYYDEELEEDEIAISDYDLSDVNSNGSLESLENEIDLDLQMNNDLSSLIFEDVNNTDESSSDLGF</sequence>
<name>A0AAW1D407_9HEMI</name>